<dbReference type="OMA" id="IDEMIIT"/>
<dbReference type="PANTHER" id="PTHR38011">
    <property type="entry name" value="DIHYDROFOLATE REDUCTASE FAMILY PROTEIN (AFU_ORTHOLOGUE AFUA_8G06820)"/>
    <property type="match status" value="1"/>
</dbReference>
<evidence type="ECO:0000313" key="2">
    <source>
        <dbReference type="EMBL" id="EDO44863.1"/>
    </source>
</evidence>
<dbReference type="Proteomes" id="UP000001593">
    <property type="component" value="Unassembled WGS sequence"/>
</dbReference>
<dbReference type="AlphaFoldDB" id="A7RUJ1"/>
<evidence type="ECO:0000259" key="1">
    <source>
        <dbReference type="Pfam" id="PF01872"/>
    </source>
</evidence>
<dbReference type="SUPFAM" id="SSF53597">
    <property type="entry name" value="Dihydrofolate reductase-like"/>
    <property type="match status" value="1"/>
</dbReference>
<dbReference type="PANTHER" id="PTHR38011:SF11">
    <property type="entry name" value="2,5-DIAMINO-6-RIBOSYLAMINO-4(3H)-PYRIMIDINONE 5'-PHOSPHATE REDUCTASE"/>
    <property type="match status" value="1"/>
</dbReference>
<dbReference type="InterPro" id="IPR050765">
    <property type="entry name" value="Riboflavin_Biosynth_HTPR"/>
</dbReference>
<dbReference type="InterPro" id="IPR002734">
    <property type="entry name" value="RibDG_C"/>
</dbReference>
<name>A7RUJ1_NEMVE</name>
<dbReference type="HOGENOM" id="CLU_043966_4_3_1"/>
<dbReference type="InParanoid" id="A7RUJ1"/>
<dbReference type="InterPro" id="IPR024072">
    <property type="entry name" value="DHFR-like_dom_sf"/>
</dbReference>
<dbReference type="Pfam" id="PF01872">
    <property type="entry name" value="RibD_C"/>
    <property type="match status" value="1"/>
</dbReference>
<sequence length="178" mass="19679">MKKVILYIATSQDDFVADKDGGVGWLPQPDQGDVATGSHDFKTVLDRVDTIIMGSKSYKQILTFGDWAWPDKHSYILSSKKIDVPLPCITVTKKSPTELMQKIRSEGKQGKDIWLLGGAGVARSFEKEGLIDEILLSFIPKTLGEGIPLGLSYDGFELKNEETLANGMIQRAYLRKSA</sequence>
<gene>
    <name evidence="2" type="ORF">NEMVEDRAFT_v1g202366</name>
</gene>
<organism evidence="2 3">
    <name type="scientific">Nematostella vectensis</name>
    <name type="common">Starlet sea anemone</name>
    <dbReference type="NCBI Taxonomy" id="45351"/>
    <lineage>
        <taxon>Eukaryota</taxon>
        <taxon>Metazoa</taxon>
        <taxon>Cnidaria</taxon>
        <taxon>Anthozoa</taxon>
        <taxon>Hexacorallia</taxon>
        <taxon>Actiniaria</taxon>
        <taxon>Edwardsiidae</taxon>
        <taxon>Nematostella</taxon>
    </lineage>
</organism>
<protein>
    <recommendedName>
        <fullName evidence="1">Bacterial bifunctional deaminase-reductase C-terminal domain-containing protein</fullName>
    </recommendedName>
</protein>
<dbReference type="EMBL" id="DS469540">
    <property type="protein sequence ID" value="EDO44863.1"/>
    <property type="molecule type" value="Genomic_DNA"/>
</dbReference>
<dbReference type="STRING" id="45351.A7RUJ1"/>
<feature type="domain" description="Bacterial bifunctional deaminase-reductase C-terminal" evidence="1">
    <location>
        <begin position="3"/>
        <end position="146"/>
    </location>
</feature>
<keyword evidence="3" id="KW-1185">Reference proteome</keyword>
<proteinExistence type="predicted"/>
<dbReference type="KEGG" id="nve:5516881"/>
<dbReference type="Gene3D" id="3.40.430.10">
    <property type="entry name" value="Dihydrofolate Reductase, subunit A"/>
    <property type="match status" value="1"/>
</dbReference>
<reference evidence="2 3" key="1">
    <citation type="journal article" date="2007" name="Science">
        <title>Sea anemone genome reveals ancestral eumetazoan gene repertoire and genomic organization.</title>
        <authorList>
            <person name="Putnam N.H."/>
            <person name="Srivastava M."/>
            <person name="Hellsten U."/>
            <person name="Dirks B."/>
            <person name="Chapman J."/>
            <person name="Salamov A."/>
            <person name="Terry A."/>
            <person name="Shapiro H."/>
            <person name="Lindquist E."/>
            <person name="Kapitonov V.V."/>
            <person name="Jurka J."/>
            <person name="Genikhovich G."/>
            <person name="Grigoriev I.V."/>
            <person name="Lucas S.M."/>
            <person name="Steele R.E."/>
            <person name="Finnerty J.R."/>
            <person name="Technau U."/>
            <person name="Martindale M.Q."/>
            <person name="Rokhsar D.S."/>
        </authorList>
    </citation>
    <scope>NUCLEOTIDE SEQUENCE [LARGE SCALE GENOMIC DNA]</scope>
    <source>
        <strain evidence="3">CH2 X CH6</strain>
    </source>
</reference>
<evidence type="ECO:0000313" key="3">
    <source>
        <dbReference type="Proteomes" id="UP000001593"/>
    </source>
</evidence>
<dbReference type="GO" id="GO:0008703">
    <property type="term" value="F:5-amino-6-(5-phosphoribosylamino)uracil reductase activity"/>
    <property type="evidence" value="ECO:0007669"/>
    <property type="project" value="InterPro"/>
</dbReference>
<dbReference type="GO" id="GO:0009231">
    <property type="term" value="P:riboflavin biosynthetic process"/>
    <property type="evidence" value="ECO:0007669"/>
    <property type="project" value="InterPro"/>
</dbReference>
<accession>A7RUJ1</accession>
<dbReference type="eggNOG" id="ENOG502SBB8">
    <property type="taxonomic scope" value="Eukaryota"/>
</dbReference>